<proteinExistence type="inferred from homology"/>
<reference evidence="4 5" key="1">
    <citation type="submission" date="2018-05" db="EMBL/GenBank/DDBJ databases">
        <title>Genetic diversity of glacier-inhabiting Cryobacterium bacteria in China and description of Cryobacterium mengkeensis sp. nov. and Arthrobacter glacialis sp. nov.</title>
        <authorList>
            <person name="Liu Q."/>
            <person name="Xin Y.-H."/>
        </authorList>
    </citation>
    <scope>NUCLEOTIDE SEQUENCE [LARGE SCALE GENOMIC DNA]</scope>
    <source>
        <strain evidence="4 5">LI2</strain>
    </source>
</reference>
<evidence type="ECO:0000259" key="3">
    <source>
        <dbReference type="Pfam" id="PF09186"/>
    </source>
</evidence>
<organism evidence="4 5">
    <name type="scientific">Arthrobacter livingstonensis</name>
    <dbReference type="NCBI Taxonomy" id="670078"/>
    <lineage>
        <taxon>Bacteria</taxon>
        <taxon>Bacillati</taxon>
        <taxon>Actinomycetota</taxon>
        <taxon>Actinomycetes</taxon>
        <taxon>Micrococcales</taxon>
        <taxon>Micrococcaceae</taxon>
        <taxon>Arthrobacter</taxon>
    </lineage>
</organism>
<dbReference type="AlphaFoldDB" id="A0A2V5L2I4"/>
<protein>
    <submittedName>
        <fullName evidence="4">YigZ family protein</fullName>
    </submittedName>
</protein>
<dbReference type="EMBL" id="QJVD01000027">
    <property type="protein sequence ID" value="PYI65298.1"/>
    <property type="molecule type" value="Genomic_DNA"/>
</dbReference>
<dbReference type="PANTHER" id="PTHR16301:SF20">
    <property type="entry name" value="IMPACT FAMILY MEMBER YIGZ"/>
    <property type="match status" value="1"/>
</dbReference>
<dbReference type="Pfam" id="PF09186">
    <property type="entry name" value="DUF1949"/>
    <property type="match status" value="1"/>
</dbReference>
<comment type="similarity">
    <text evidence="1">Belongs to the IMPACT family.</text>
</comment>
<gene>
    <name evidence="4" type="ORF">CVV68_18925</name>
</gene>
<evidence type="ECO:0000256" key="1">
    <source>
        <dbReference type="ARBA" id="ARBA00007665"/>
    </source>
</evidence>
<evidence type="ECO:0000259" key="2">
    <source>
        <dbReference type="Pfam" id="PF01205"/>
    </source>
</evidence>
<sequence length="231" mass="24139">MPTAPPGPNSYTTLAAGQDFRNEIAIRRSRFITVLRRVEDETGARALVAELRREFYGARHHCSAFVLGPGRSVRRSNDDGEPSGTAGAPMLDALLKHGSGAGTVPSADLSDVCAVVVRYFGGILLGAGGLVRAYSESVGTALELAPLVRRNRLQLFTVSVPHADAGRVENELRTAGCVMTGNSYGAERTDVGLAIADDAAVIAAVQDRLASLSAGHSTLVPVGVDWVDAAS</sequence>
<dbReference type="InterPro" id="IPR023582">
    <property type="entry name" value="Impact"/>
</dbReference>
<dbReference type="InterPro" id="IPR015269">
    <property type="entry name" value="UPF0029_Impact_C"/>
</dbReference>
<dbReference type="Pfam" id="PF01205">
    <property type="entry name" value="Impact_N"/>
    <property type="match status" value="1"/>
</dbReference>
<dbReference type="GO" id="GO:0005737">
    <property type="term" value="C:cytoplasm"/>
    <property type="evidence" value="ECO:0007669"/>
    <property type="project" value="TreeGrafter"/>
</dbReference>
<dbReference type="Proteomes" id="UP000247832">
    <property type="component" value="Unassembled WGS sequence"/>
</dbReference>
<feature type="domain" description="UPF0029" evidence="3">
    <location>
        <begin position="158"/>
        <end position="215"/>
    </location>
</feature>
<dbReference type="SUPFAM" id="SSF54211">
    <property type="entry name" value="Ribosomal protein S5 domain 2-like"/>
    <property type="match status" value="1"/>
</dbReference>
<dbReference type="GO" id="GO:0006446">
    <property type="term" value="P:regulation of translational initiation"/>
    <property type="evidence" value="ECO:0007669"/>
    <property type="project" value="TreeGrafter"/>
</dbReference>
<comment type="caution">
    <text evidence="4">The sequence shown here is derived from an EMBL/GenBank/DDBJ whole genome shotgun (WGS) entry which is preliminary data.</text>
</comment>
<dbReference type="OrthoDB" id="9813771at2"/>
<dbReference type="InterPro" id="IPR036956">
    <property type="entry name" value="Impact_N_sf"/>
</dbReference>
<dbReference type="PANTHER" id="PTHR16301">
    <property type="entry name" value="IMPACT-RELATED"/>
    <property type="match status" value="1"/>
</dbReference>
<evidence type="ECO:0000313" key="4">
    <source>
        <dbReference type="EMBL" id="PYI65298.1"/>
    </source>
</evidence>
<dbReference type="InterPro" id="IPR020568">
    <property type="entry name" value="Ribosomal_Su5_D2-typ_SF"/>
</dbReference>
<name>A0A2V5L2I4_9MICC</name>
<accession>A0A2V5L2I4</accession>
<dbReference type="Gene3D" id="3.30.230.30">
    <property type="entry name" value="Impact, N-terminal domain"/>
    <property type="match status" value="1"/>
</dbReference>
<dbReference type="InterPro" id="IPR001498">
    <property type="entry name" value="Impact_N"/>
</dbReference>
<evidence type="ECO:0000313" key="5">
    <source>
        <dbReference type="Proteomes" id="UP000247832"/>
    </source>
</evidence>
<feature type="domain" description="Impact N-terminal" evidence="2">
    <location>
        <begin position="27"/>
        <end position="141"/>
    </location>
</feature>
<keyword evidence="5" id="KW-1185">Reference proteome</keyword>